<evidence type="ECO:0000313" key="1">
    <source>
        <dbReference type="EMBL" id="MFB5189232.1"/>
    </source>
</evidence>
<organism evidence="1 2">
    <name type="scientific">Alicyclobacillus fastidiosus</name>
    <dbReference type="NCBI Taxonomy" id="392011"/>
    <lineage>
        <taxon>Bacteria</taxon>
        <taxon>Bacillati</taxon>
        <taxon>Bacillota</taxon>
        <taxon>Bacilli</taxon>
        <taxon>Bacillales</taxon>
        <taxon>Alicyclobacillaceae</taxon>
        <taxon>Alicyclobacillus</taxon>
    </lineage>
</organism>
<accession>A0ABV5AAE5</accession>
<dbReference type="Gene3D" id="2.160.10.10">
    <property type="entry name" value="Hexapeptide repeat proteins"/>
    <property type="match status" value="1"/>
</dbReference>
<dbReference type="Proteomes" id="UP001579974">
    <property type="component" value="Unassembled WGS sequence"/>
</dbReference>
<dbReference type="GO" id="GO:0016746">
    <property type="term" value="F:acyltransferase activity"/>
    <property type="evidence" value="ECO:0007669"/>
    <property type="project" value="UniProtKB-KW"/>
</dbReference>
<dbReference type="RefSeq" id="WP_275472624.1">
    <property type="nucleotide sequence ID" value="NZ_CP162940.1"/>
</dbReference>
<dbReference type="InterPro" id="IPR011004">
    <property type="entry name" value="Trimer_LpxA-like_sf"/>
</dbReference>
<proteinExistence type="predicted"/>
<sequence>MDKVKLRLARRLKGFIDYWSIRYNNNHIGIHQSATVGSECELGPDISLGRNSFLGSKCLFRSGTIGSFCSIGPSVIIGMDEHPVHTVSSHLFWCSVTDEHPWPQEKNPPVIGNDVWIGAGATILKGSIIEDGAVIAAGAVVRGHVPAYAIVGGVPARVIRYRFDEEVREALRGTRWWDWPDEKLKEMAPSFREPAEFLHSIGVVHSIDPATGDNASGAESHAT</sequence>
<keyword evidence="1" id="KW-0808">Transferase</keyword>
<protein>
    <submittedName>
        <fullName evidence="1">CatB-related O-acetyltransferase</fullName>
        <ecNumber evidence="1">2.3.1.-</ecNumber>
    </submittedName>
</protein>
<keyword evidence="2" id="KW-1185">Reference proteome</keyword>
<gene>
    <name evidence="1" type="ORF">KKP3000_002232</name>
</gene>
<dbReference type="PANTHER" id="PTHR43300:SF11">
    <property type="entry name" value="ACETYLTRANSFERASE RV3034C-RELATED"/>
    <property type="match status" value="1"/>
</dbReference>
<comment type="caution">
    <text evidence="1">The sequence shown here is derived from an EMBL/GenBank/DDBJ whole genome shotgun (WGS) entry which is preliminary data.</text>
</comment>
<dbReference type="EMBL" id="JBDXSU010000002">
    <property type="protein sequence ID" value="MFB5189232.1"/>
    <property type="molecule type" value="Genomic_DNA"/>
</dbReference>
<keyword evidence="1" id="KW-0012">Acyltransferase</keyword>
<evidence type="ECO:0000313" key="2">
    <source>
        <dbReference type="Proteomes" id="UP001579974"/>
    </source>
</evidence>
<dbReference type="SUPFAM" id="SSF51161">
    <property type="entry name" value="Trimeric LpxA-like enzymes"/>
    <property type="match status" value="1"/>
</dbReference>
<dbReference type="PANTHER" id="PTHR43300">
    <property type="entry name" value="ACETYLTRANSFERASE"/>
    <property type="match status" value="1"/>
</dbReference>
<reference evidence="1 2" key="1">
    <citation type="journal article" date="2024" name="Int. J. Mol. Sci.">
        <title>Exploration of Alicyclobacillus spp. Genome in Search of Antibiotic Resistance.</title>
        <authorList>
            <person name="Bucka-Kolendo J."/>
            <person name="Kiousi D.E."/>
            <person name="Dekowska A."/>
            <person name="Mikolajczuk-Szczyrba A."/>
            <person name="Karadedos D.M."/>
            <person name="Michael P."/>
            <person name="Galanis A."/>
            <person name="Sokolowska B."/>
        </authorList>
    </citation>
    <scope>NUCLEOTIDE SEQUENCE [LARGE SCALE GENOMIC DNA]</scope>
    <source>
        <strain evidence="1 2">KKP 3000</strain>
    </source>
</reference>
<dbReference type="InterPro" id="IPR050179">
    <property type="entry name" value="Trans_hexapeptide_repeat"/>
</dbReference>
<dbReference type="InterPro" id="IPR001451">
    <property type="entry name" value="Hexapep"/>
</dbReference>
<dbReference type="CDD" id="cd03349">
    <property type="entry name" value="LbH_XAT"/>
    <property type="match status" value="1"/>
</dbReference>
<dbReference type="Pfam" id="PF00132">
    <property type="entry name" value="Hexapep"/>
    <property type="match status" value="1"/>
</dbReference>
<name>A0ABV5AAE5_9BACL</name>
<dbReference type="EC" id="2.3.1.-" evidence="1"/>